<feature type="domain" description="RING-type" evidence="13">
    <location>
        <begin position="168"/>
        <end position="446"/>
    </location>
</feature>
<dbReference type="InterPro" id="IPR031127">
    <property type="entry name" value="E3_UB_ligase_RBR"/>
</dbReference>
<feature type="domain" description="RING-type" evidence="11">
    <location>
        <begin position="172"/>
        <end position="222"/>
    </location>
</feature>
<dbReference type="Gene3D" id="3.10.110.10">
    <property type="entry name" value="Ubiquitin Conjugating Enzyme"/>
    <property type="match status" value="1"/>
</dbReference>
<dbReference type="EMBL" id="CAJNOR010000843">
    <property type="protein sequence ID" value="CAF1019852.1"/>
    <property type="molecule type" value="Genomic_DNA"/>
</dbReference>
<evidence type="ECO:0000256" key="7">
    <source>
        <dbReference type="ARBA" id="ARBA00022771"/>
    </source>
</evidence>
<dbReference type="PROSITE" id="PS51873">
    <property type="entry name" value="TRIAD"/>
    <property type="match status" value="1"/>
</dbReference>
<dbReference type="SMART" id="SM00184">
    <property type="entry name" value="RING"/>
    <property type="match status" value="2"/>
</dbReference>
<gene>
    <name evidence="14" type="ORF">XAT740_LOCUS14174</name>
</gene>
<dbReference type="GO" id="GO:0008270">
    <property type="term" value="F:zinc ion binding"/>
    <property type="evidence" value="ECO:0007669"/>
    <property type="project" value="UniProtKB-KW"/>
</dbReference>
<keyword evidence="5" id="KW-0479">Metal-binding</keyword>
<evidence type="ECO:0000313" key="14">
    <source>
        <dbReference type="EMBL" id="CAF1019852.1"/>
    </source>
</evidence>
<proteinExistence type="predicted"/>
<feature type="domain" description="RWD" evidence="12">
    <location>
        <begin position="9"/>
        <end position="122"/>
    </location>
</feature>
<dbReference type="EC" id="2.3.2.31" evidence="3"/>
<evidence type="ECO:0000256" key="10">
    <source>
        <dbReference type="PROSITE-ProRule" id="PRU00175"/>
    </source>
</evidence>
<organism evidence="14 15">
    <name type="scientific">Adineta ricciae</name>
    <name type="common">Rotifer</name>
    <dbReference type="NCBI Taxonomy" id="249248"/>
    <lineage>
        <taxon>Eukaryota</taxon>
        <taxon>Metazoa</taxon>
        <taxon>Spiralia</taxon>
        <taxon>Gnathifera</taxon>
        <taxon>Rotifera</taxon>
        <taxon>Eurotatoria</taxon>
        <taxon>Bdelloidea</taxon>
        <taxon>Adinetida</taxon>
        <taxon>Adinetidae</taxon>
        <taxon>Adineta</taxon>
    </lineage>
</organism>
<keyword evidence="9" id="KW-0862">Zinc</keyword>
<dbReference type="FunFam" id="3.30.40.10:FF:000137">
    <property type="entry name" value="RanBP-type and C3HC4-type zinc finger-containing protein 1"/>
    <property type="match status" value="1"/>
</dbReference>
<dbReference type="CDD" id="cd23821">
    <property type="entry name" value="RWD_IMPACT"/>
    <property type="match status" value="1"/>
</dbReference>
<comment type="caution">
    <text evidence="14">The sequence shown here is derived from an EMBL/GenBank/DDBJ whole genome shotgun (WGS) entry which is preliminary data.</text>
</comment>
<dbReference type="Gene3D" id="2.20.25.20">
    <property type="match status" value="1"/>
</dbReference>
<dbReference type="PROSITE" id="PS50089">
    <property type="entry name" value="ZF_RING_2"/>
    <property type="match status" value="1"/>
</dbReference>
<evidence type="ECO:0000256" key="2">
    <source>
        <dbReference type="ARBA" id="ARBA00004906"/>
    </source>
</evidence>
<evidence type="ECO:0000259" key="12">
    <source>
        <dbReference type="PROSITE" id="PS50908"/>
    </source>
</evidence>
<dbReference type="GO" id="GO:0016567">
    <property type="term" value="P:protein ubiquitination"/>
    <property type="evidence" value="ECO:0007669"/>
    <property type="project" value="InterPro"/>
</dbReference>
<dbReference type="SUPFAM" id="SSF54495">
    <property type="entry name" value="UBC-like"/>
    <property type="match status" value="1"/>
</dbReference>
<dbReference type="Proteomes" id="UP000663828">
    <property type="component" value="Unassembled WGS sequence"/>
</dbReference>
<dbReference type="PROSITE" id="PS00518">
    <property type="entry name" value="ZF_RING_1"/>
    <property type="match status" value="1"/>
</dbReference>
<reference evidence="14" key="1">
    <citation type="submission" date="2021-02" db="EMBL/GenBank/DDBJ databases">
        <authorList>
            <person name="Nowell W R."/>
        </authorList>
    </citation>
    <scope>NUCLEOTIDE SEQUENCE</scope>
</reference>
<dbReference type="SUPFAM" id="SSF57850">
    <property type="entry name" value="RING/U-box"/>
    <property type="match status" value="4"/>
</dbReference>
<dbReference type="Pfam" id="PF05773">
    <property type="entry name" value="RWD"/>
    <property type="match status" value="1"/>
</dbReference>
<dbReference type="Gene3D" id="1.20.120.1750">
    <property type="match status" value="1"/>
</dbReference>
<dbReference type="InterPro" id="IPR017907">
    <property type="entry name" value="Znf_RING_CS"/>
</dbReference>
<evidence type="ECO:0000256" key="5">
    <source>
        <dbReference type="ARBA" id="ARBA00022723"/>
    </source>
</evidence>
<evidence type="ECO:0000259" key="13">
    <source>
        <dbReference type="PROSITE" id="PS51873"/>
    </source>
</evidence>
<dbReference type="Gene3D" id="3.30.40.10">
    <property type="entry name" value="Zinc/RING finger domain, C3HC4 (zinc finger)"/>
    <property type="match status" value="1"/>
</dbReference>
<dbReference type="AlphaFoldDB" id="A0A814I6Q2"/>
<dbReference type="PANTHER" id="PTHR11685">
    <property type="entry name" value="RBR FAMILY RING FINGER AND IBR DOMAIN-CONTAINING"/>
    <property type="match status" value="1"/>
</dbReference>
<evidence type="ECO:0000259" key="11">
    <source>
        <dbReference type="PROSITE" id="PS50089"/>
    </source>
</evidence>
<evidence type="ECO:0000256" key="1">
    <source>
        <dbReference type="ARBA" id="ARBA00001798"/>
    </source>
</evidence>
<keyword evidence="8" id="KW-0833">Ubl conjugation pathway</keyword>
<dbReference type="InterPro" id="IPR001841">
    <property type="entry name" value="Znf_RING"/>
</dbReference>
<dbReference type="InterPro" id="IPR054694">
    <property type="entry name" value="Parkin-like_IBR"/>
</dbReference>
<dbReference type="Pfam" id="PF01485">
    <property type="entry name" value="IBR"/>
    <property type="match status" value="2"/>
</dbReference>
<dbReference type="InterPro" id="IPR013083">
    <property type="entry name" value="Znf_RING/FYVE/PHD"/>
</dbReference>
<keyword evidence="4" id="KW-0808">Transferase</keyword>
<name>A0A814I6Q2_ADIRI</name>
<dbReference type="InterPro" id="IPR006575">
    <property type="entry name" value="RWD_dom"/>
</dbReference>
<sequence length="537" mass="63257">MTDLEKKTDEIFALQSIFDKNLRQFDENQYEILIDFDLVTPLTIEYEDQTSIVEYLPPFSLLVQYHDEYPSHFPPTFVLSCFYFSKSNLQKLCQKLDKYPFVEGEVCVYEWINLIKLEVDRKLIMENKEEEEEEEEGDPRALNGYSSETAKKIFQYLVQYNADQFHKRIQVCSICDNCIRGIDCIRLHRCQHYYCQSCLQDYIRMTLKNGQFGERIHCPQNQCHQALLPTEIRQILRDDQLYERYERLTLQQGLESMDDIVWCPKCQMAVLVDNSDDNLAMCDQCRYIFCKKCKELFHSQTICPKDYIIQQLEKESYSTTVPQSELSFRREQKIQEYDQKVLATIAKVEQRSRTTIEANLAEQKYRQLVIPRSEGQALLESVLNAERMELLNTQPCPKCHVQIEKNGGCSHMYCTRCNHSFLWERQDKPATVKNISLLFKFMKNSEKMEPLQEEVKQATKSAANSKISIDNRSAIGSAIVSRVKQCPNKSCKKFIVKVNRDNWIVCDGCRRQFCFLCEQKIVSTDHYVRKCERYTSL</sequence>
<evidence type="ECO:0000256" key="9">
    <source>
        <dbReference type="ARBA" id="ARBA00022833"/>
    </source>
</evidence>
<dbReference type="PROSITE" id="PS50908">
    <property type="entry name" value="RWD"/>
    <property type="match status" value="1"/>
</dbReference>
<dbReference type="InterPro" id="IPR002867">
    <property type="entry name" value="IBR_dom"/>
</dbReference>
<keyword evidence="15" id="KW-1185">Reference proteome</keyword>
<evidence type="ECO:0000313" key="15">
    <source>
        <dbReference type="Proteomes" id="UP000663828"/>
    </source>
</evidence>
<comment type="pathway">
    <text evidence="2">Protein modification; protein ubiquitination.</text>
</comment>
<comment type="catalytic activity">
    <reaction evidence="1">
        <text>[E2 ubiquitin-conjugating enzyme]-S-ubiquitinyl-L-cysteine + [acceptor protein]-L-lysine = [E2 ubiquitin-conjugating enzyme]-L-cysteine + [acceptor protein]-N(6)-ubiquitinyl-L-lysine.</text>
        <dbReference type="EC" id="2.3.2.31"/>
    </reaction>
</comment>
<accession>A0A814I6Q2</accession>
<dbReference type="Pfam" id="PF22605">
    <property type="entry name" value="IBR_2"/>
    <property type="match status" value="1"/>
</dbReference>
<evidence type="ECO:0000256" key="4">
    <source>
        <dbReference type="ARBA" id="ARBA00022679"/>
    </source>
</evidence>
<evidence type="ECO:0000256" key="8">
    <source>
        <dbReference type="ARBA" id="ARBA00022786"/>
    </source>
</evidence>
<keyword evidence="6" id="KW-0677">Repeat</keyword>
<evidence type="ECO:0000256" key="3">
    <source>
        <dbReference type="ARBA" id="ARBA00012251"/>
    </source>
</evidence>
<dbReference type="SMART" id="SM00647">
    <property type="entry name" value="IBR"/>
    <property type="match status" value="2"/>
</dbReference>
<dbReference type="InterPro" id="IPR044066">
    <property type="entry name" value="TRIAD_supradom"/>
</dbReference>
<dbReference type="GO" id="GO:0061630">
    <property type="term" value="F:ubiquitin protein ligase activity"/>
    <property type="evidence" value="ECO:0007669"/>
    <property type="project" value="UniProtKB-EC"/>
</dbReference>
<protein>
    <recommendedName>
        <fullName evidence="3">RBR-type E3 ubiquitin transferase</fullName>
        <ecNumber evidence="3">2.3.2.31</ecNumber>
    </recommendedName>
</protein>
<dbReference type="InterPro" id="IPR016135">
    <property type="entry name" value="UBQ-conjugating_enzyme/RWD"/>
</dbReference>
<dbReference type="CDD" id="cd20341">
    <property type="entry name" value="BRcat_RBR_RNF14"/>
    <property type="match status" value="1"/>
</dbReference>
<evidence type="ECO:0000256" key="6">
    <source>
        <dbReference type="ARBA" id="ARBA00022737"/>
    </source>
</evidence>
<keyword evidence="7 10" id="KW-0863">Zinc-finger</keyword>